<dbReference type="SMART" id="SM00028">
    <property type="entry name" value="TPR"/>
    <property type="match status" value="5"/>
</dbReference>
<dbReference type="InterPro" id="IPR019734">
    <property type="entry name" value="TPR_rpt"/>
</dbReference>
<reference evidence="4" key="1">
    <citation type="submission" date="2021-02" db="EMBL/GenBank/DDBJ databases">
        <authorList>
            <person name="Nowell W R."/>
        </authorList>
    </citation>
    <scope>NUCLEOTIDE SEQUENCE</scope>
</reference>
<dbReference type="PROSITE" id="PS51996">
    <property type="entry name" value="TR_MART"/>
    <property type="match status" value="1"/>
</dbReference>
<evidence type="ECO:0000256" key="2">
    <source>
        <dbReference type="ARBA" id="ARBA00022803"/>
    </source>
</evidence>
<accession>A0A8S2EZE6</accession>
<keyword evidence="1" id="KW-0677">Repeat</keyword>
<dbReference type="SUPFAM" id="SSF81901">
    <property type="entry name" value="HCP-like"/>
    <property type="match status" value="1"/>
</dbReference>
<dbReference type="Gene3D" id="1.25.40.10">
    <property type="entry name" value="Tetratricopeptide repeat domain"/>
    <property type="match status" value="2"/>
</dbReference>
<feature type="repeat" description="TPR" evidence="3">
    <location>
        <begin position="467"/>
        <end position="500"/>
    </location>
</feature>
<dbReference type="PANTHER" id="PTHR45641:SF1">
    <property type="entry name" value="AAA+ ATPASE DOMAIN-CONTAINING PROTEIN"/>
    <property type="match status" value="1"/>
</dbReference>
<feature type="repeat" description="TPR" evidence="3">
    <location>
        <begin position="551"/>
        <end position="584"/>
    </location>
</feature>
<feature type="repeat" description="TPR" evidence="3">
    <location>
        <begin position="635"/>
        <end position="668"/>
    </location>
</feature>
<evidence type="ECO:0000313" key="6">
    <source>
        <dbReference type="Proteomes" id="UP000677228"/>
    </source>
</evidence>
<proteinExistence type="predicted"/>
<evidence type="ECO:0000256" key="3">
    <source>
        <dbReference type="PROSITE-ProRule" id="PRU00339"/>
    </source>
</evidence>
<dbReference type="EMBL" id="CAJOBA010043367">
    <property type="protein sequence ID" value="CAF4148257.1"/>
    <property type="molecule type" value="Genomic_DNA"/>
</dbReference>
<gene>
    <name evidence="4" type="ORF">OVA965_LOCUS30165</name>
    <name evidence="5" type="ORF">TMI583_LOCUS30955</name>
</gene>
<dbReference type="InterPro" id="IPR011990">
    <property type="entry name" value="TPR-like_helical_dom_sf"/>
</dbReference>
<dbReference type="SUPFAM" id="SSF56399">
    <property type="entry name" value="ADP-ribosylation"/>
    <property type="match status" value="1"/>
</dbReference>
<keyword evidence="2 3" id="KW-0802">TPR repeat</keyword>
<dbReference type="PROSITE" id="PS50005">
    <property type="entry name" value="TPR"/>
    <property type="match status" value="3"/>
</dbReference>
<protein>
    <recommendedName>
        <fullName evidence="7">Tetratricopeptide repeat protein</fullName>
    </recommendedName>
</protein>
<comment type="caution">
    <text evidence="4">The sequence shown here is derived from an EMBL/GenBank/DDBJ whole genome shotgun (WGS) entry which is preliminary data.</text>
</comment>
<dbReference type="AlphaFoldDB" id="A0A8S2EZE6"/>
<dbReference type="Pfam" id="PF13424">
    <property type="entry name" value="TPR_12"/>
    <property type="match status" value="3"/>
</dbReference>
<organism evidence="4 6">
    <name type="scientific">Didymodactylos carnosus</name>
    <dbReference type="NCBI Taxonomy" id="1234261"/>
    <lineage>
        <taxon>Eukaryota</taxon>
        <taxon>Metazoa</taxon>
        <taxon>Spiralia</taxon>
        <taxon>Gnathifera</taxon>
        <taxon>Rotifera</taxon>
        <taxon>Eurotatoria</taxon>
        <taxon>Bdelloidea</taxon>
        <taxon>Philodinida</taxon>
        <taxon>Philodinidae</taxon>
        <taxon>Didymodactylos</taxon>
    </lineage>
</organism>
<dbReference type="PANTHER" id="PTHR45641">
    <property type="entry name" value="TETRATRICOPEPTIDE REPEAT PROTEIN (AFU_ORTHOLOGUE AFUA_6G03870)"/>
    <property type="match status" value="1"/>
</dbReference>
<dbReference type="EMBL" id="CAJNOK010021748">
    <property type="protein sequence ID" value="CAF1337077.1"/>
    <property type="molecule type" value="Genomic_DNA"/>
</dbReference>
<sequence length="709" mass="81404">MAETFLTIWLDTQNHDTDTKSPVTQTLLQLHNVVIYVQLFHDADECIDYITDIKKDDRKTFFVISCDTQFGNEIKSTLLQLAEELPQIHSVYTMGSNEKESDAFSYSKSHGIYTDVQSLCNQMFRTVTIERHRQRRLVSDDFTIKTLDRVPIIAETTITTTTTQLASVSTSIRRQEAQFMYAQFLRDILVEMESSEEEMVTFCRQKYIDNAAQLKFIDEFQEYYDSCNAIFWYTRDTFLYGLLNTALREQDVDTLYSLRYFIKDLHLQLKGVYVSQQSAATTTEQATTTVYRGQLMTNDEFEQKIQQNIGGFFSVSTFLSTTLDRKLANLFAGDGSRTDEVQSVLFQIDIDKTVNKFPYADISTESAFGDDEGEILFTMGAVFRIESIEKMRDDDDNVWNVQLKLTDEEDELLQKLTEHMKDDFIDLHPVAKYAVLMREMGYYTKAEKFFFLALEESSLSENYVFAASLYNALGGNYKRMGQIDKALEYYEKSIAAQLQHLPENDPQVAATSHDLAIIYKDQGDFERALVTYNKTLEICLKEPIPNQSAIATVYNSIANVYTSQRRYSEALEIYAKALDIQFKVLPHTHPSLAILFVNISGLHNERGDNDKAIRYLNIALAIFQNSLPPSHPQIAATYRNLSKVLYDQGKLSEALIYMSKSFSIDSNNLPAGHPDVIKTREYIIEMAEELRNQQLNTTANKSPHLQETK</sequence>
<dbReference type="Proteomes" id="UP000677228">
    <property type="component" value="Unassembled WGS sequence"/>
</dbReference>
<dbReference type="Gene3D" id="3.90.176.10">
    <property type="entry name" value="Toxin ADP-ribosyltransferase, Chain A, domain 1"/>
    <property type="match status" value="1"/>
</dbReference>
<dbReference type="Proteomes" id="UP000682733">
    <property type="component" value="Unassembled WGS sequence"/>
</dbReference>
<evidence type="ECO:0008006" key="7">
    <source>
        <dbReference type="Google" id="ProtNLM"/>
    </source>
</evidence>
<evidence type="ECO:0000313" key="5">
    <source>
        <dbReference type="EMBL" id="CAF4148257.1"/>
    </source>
</evidence>
<evidence type="ECO:0000256" key="1">
    <source>
        <dbReference type="ARBA" id="ARBA00022737"/>
    </source>
</evidence>
<evidence type="ECO:0000313" key="4">
    <source>
        <dbReference type="EMBL" id="CAF1337077.1"/>
    </source>
</evidence>
<name>A0A8S2EZE6_9BILA</name>